<protein>
    <submittedName>
        <fullName evidence="1">Uncharacterized protein</fullName>
    </submittedName>
</protein>
<sequence>MRKKQMLLQPHRFPSLLHLNSPPFSLFQFHLMTTSISGEALQPQDLSAPTMKTKELDQQWTGGLERPALEEPACNKRSINITSSYMVKVGRRETGYLGVQ</sequence>
<evidence type="ECO:0000313" key="2">
    <source>
        <dbReference type="Proteomes" id="UP001174909"/>
    </source>
</evidence>
<comment type="caution">
    <text evidence="1">The sequence shown here is derived from an EMBL/GenBank/DDBJ whole genome shotgun (WGS) entry which is preliminary data.</text>
</comment>
<gene>
    <name evidence="1" type="ORF">GBAR_LOCUS3828</name>
</gene>
<dbReference type="AlphaFoldDB" id="A0AA35W1J9"/>
<accession>A0AA35W1J9</accession>
<reference evidence="1" key="1">
    <citation type="submission" date="2023-03" db="EMBL/GenBank/DDBJ databases">
        <authorList>
            <person name="Steffen K."/>
            <person name="Cardenas P."/>
        </authorList>
    </citation>
    <scope>NUCLEOTIDE SEQUENCE</scope>
</reference>
<dbReference type="Proteomes" id="UP001174909">
    <property type="component" value="Unassembled WGS sequence"/>
</dbReference>
<evidence type="ECO:0000313" key="1">
    <source>
        <dbReference type="EMBL" id="CAI8004084.1"/>
    </source>
</evidence>
<organism evidence="1 2">
    <name type="scientific">Geodia barretti</name>
    <name type="common">Barrett's horny sponge</name>
    <dbReference type="NCBI Taxonomy" id="519541"/>
    <lineage>
        <taxon>Eukaryota</taxon>
        <taxon>Metazoa</taxon>
        <taxon>Porifera</taxon>
        <taxon>Demospongiae</taxon>
        <taxon>Heteroscleromorpha</taxon>
        <taxon>Tetractinellida</taxon>
        <taxon>Astrophorina</taxon>
        <taxon>Geodiidae</taxon>
        <taxon>Geodia</taxon>
    </lineage>
</organism>
<name>A0AA35W1J9_GEOBA</name>
<dbReference type="EMBL" id="CASHTH010000550">
    <property type="protein sequence ID" value="CAI8004084.1"/>
    <property type="molecule type" value="Genomic_DNA"/>
</dbReference>
<proteinExistence type="predicted"/>
<keyword evidence="2" id="KW-1185">Reference proteome</keyword>